<organism evidence="1 2">
    <name type="scientific">Morchella conica CCBAS932</name>
    <dbReference type="NCBI Taxonomy" id="1392247"/>
    <lineage>
        <taxon>Eukaryota</taxon>
        <taxon>Fungi</taxon>
        <taxon>Dikarya</taxon>
        <taxon>Ascomycota</taxon>
        <taxon>Pezizomycotina</taxon>
        <taxon>Pezizomycetes</taxon>
        <taxon>Pezizales</taxon>
        <taxon>Morchellaceae</taxon>
        <taxon>Morchella</taxon>
    </lineage>
</organism>
<dbReference type="Proteomes" id="UP000277580">
    <property type="component" value="Unassembled WGS sequence"/>
</dbReference>
<evidence type="ECO:0000313" key="2">
    <source>
        <dbReference type="Proteomes" id="UP000277580"/>
    </source>
</evidence>
<proteinExistence type="predicted"/>
<accession>A0A3N4KVY5</accession>
<reference evidence="1 2" key="1">
    <citation type="journal article" date="2018" name="Nat. Ecol. Evol.">
        <title>Pezizomycetes genomes reveal the molecular basis of ectomycorrhizal truffle lifestyle.</title>
        <authorList>
            <person name="Murat C."/>
            <person name="Payen T."/>
            <person name="Noel B."/>
            <person name="Kuo A."/>
            <person name="Morin E."/>
            <person name="Chen J."/>
            <person name="Kohler A."/>
            <person name="Krizsan K."/>
            <person name="Balestrini R."/>
            <person name="Da Silva C."/>
            <person name="Montanini B."/>
            <person name="Hainaut M."/>
            <person name="Levati E."/>
            <person name="Barry K.W."/>
            <person name="Belfiori B."/>
            <person name="Cichocki N."/>
            <person name="Clum A."/>
            <person name="Dockter R.B."/>
            <person name="Fauchery L."/>
            <person name="Guy J."/>
            <person name="Iotti M."/>
            <person name="Le Tacon F."/>
            <person name="Lindquist E.A."/>
            <person name="Lipzen A."/>
            <person name="Malagnac F."/>
            <person name="Mello A."/>
            <person name="Molinier V."/>
            <person name="Miyauchi S."/>
            <person name="Poulain J."/>
            <person name="Riccioni C."/>
            <person name="Rubini A."/>
            <person name="Sitrit Y."/>
            <person name="Splivallo R."/>
            <person name="Traeger S."/>
            <person name="Wang M."/>
            <person name="Zifcakova L."/>
            <person name="Wipf D."/>
            <person name="Zambonelli A."/>
            <person name="Paolocci F."/>
            <person name="Nowrousian M."/>
            <person name="Ottonello S."/>
            <person name="Baldrian P."/>
            <person name="Spatafora J.W."/>
            <person name="Henrissat B."/>
            <person name="Nagy L.G."/>
            <person name="Aury J.M."/>
            <person name="Wincker P."/>
            <person name="Grigoriev I.V."/>
            <person name="Bonfante P."/>
            <person name="Martin F.M."/>
        </authorList>
    </citation>
    <scope>NUCLEOTIDE SEQUENCE [LARGE SCALE GENOMIC DNA]</scope>
    <source>
        <strain evidence="1 2">CCBAS932</strain>
    </source>
</reference>
<protein>
    <submittedName>
        <fullName evidence="1">Uncharacterized protein</fullName>
    </submittedName>
</protein>
<sequence>MQAVKVGSEGERRWWGGRTMCTISCSNRGFQVFFILYFIFVKCRLTGRCNQHQKQKFECHLDTPIRYQTAHPEGGFYLKQPILYYSPIYIPIVTQERKKEKKKRNPGFPYLHINNFSRFSRHRSGVWTPPAVGIFSWHYQLSFNVWSGRLGVR</sequence>
<dbReference type="InParanoid" id="A0A3N4KVY5"/>
<evidence type="ECO:0000313" key="1">
    <source>
        <dbReference type="EMBL" id="RPB12521.1"/>
    </source>
</evidence>
<dbReference type="EMBL" id="ML119128">
    <property type="protein sequence ID" value="RPB12521.1"/>
    <property type="molecule type" value="Genomic_DNA"/>
</dbReference>
<dbReference type="AlphaFoldDB" id="A0A3N4KVY5"/>
<keyword evidence="2" id="KW-1185">Reference proteome</keyword>
<gene>
    <name evidence="1" type="ORF">P167DRAFT_159385</name>
</gene>
<name>A0A3N4KVY5_9PEZI</name>